<dbReference type="Gene3D" id="3.40.50.10350">
    <property type="entry name" value="Glycerate kinase, domain 1"/>
    <property type="match status" value="1"/>
</dbReference>
<organism evidence="5 6">
    <name type="scientific">Macrococcoides bohemicum</name>
    <dbReference type="NCBI Taxonomy" id="1903056"/>
    <lineage>
        <taxon>Bacteria</taxon>
        <taxon>Bacillati</taxon>
        <taxon>Bacillota</taxon>
        <taxon>Bacilli</taxon>
        <taxon>Bacillales</taxon>
        <taxon>Staphylococcaceae</taxon>
        <taxon>Macrococcoides</taxon>
    </lineage>
</organism>
<accession>A0A328A475</accession>
<dbReference type="GO" id="GO:0008887">
    <property type="term" value="F:glycerate kinase activity"/>
    <property type="evidence" value="ECO:0007669"/>
    <property type="project" value="UniProtKB-UniRule"/>
</dbReference>
<dbReference type="GO" id="GO:0031388">
    <property type="term" value="P:organic acid phosphorylation"/>
    <property type="evidence" value="ECO:0007669"/>
    <property type="project" value="UniProtKB-UniRule"/>
</dbReference>
<evidence type="ECO:0000256" key="1">
    <source>
        <dbReference type="ARBA" id="ARBA00006284"/>
    </source>
</evidence>
<keyword evidence="3 4" id="KW-0418">Kinase</keyword>
<dbReference type="OrthoDB" id="9774290at2"/>
<dbReference type="InterPro" id="IPR004381">
    <property type="entry name" value="Glycerate_kinase"/>
</dbReference>
<evidence type="ECO:0000313" key="6">
    <source>
        <dbReference type="Proteomes" id="UP000249579"/>
    </source>
</evidence>
<evidence type="ECO:0000256" key="3">
    <source>
        <dbReference type="ARBA" id="ARBA00022777"/>
    </source>
</evidence>
<comment type="similarity">
    <text evidence="1 4">Belongs to the glycerate kinase type-1 family.</text>
</comment>
<dbReference type="Gene3D" id="3.90.1510.10">
    <property type="entry name" value="Glycerate kinase, domain 2"/>
    <property type="match status" value="1"/>
</dbReference>
<dbReference type="InterPro" id="IPR036129">
    <property type="entry name" value="Glycerate_kinase_sf"/>
</dbReference>
<dbReference type="InterPro" id="IPR018197">
    <property type="entry name" value="Glycerate_kinase_RE-like"/>
</dbReference>
<proteinExistence type="inferred from homology"/>
<evidence type="ECO:0000256" key="2">
    <source>
        <dbReference type="ARBA" id="ARBA00022679"/>
    </source>
</evidence>
<evidence type="ECO:0000256" key="4">
    <source>
        <dbReference type="PIRNR" id="PIRNR006078"/>
    </source>
</evidence>
<dbReference type="Pfam" id="PF02595">
    <property type="entry name" value="Gly_kinase"/>
    <property type="match status" value="1"/>
</dbReference>
<evidence type="ECO:0000313" key="5">
    <source>
        <dbReference type="EMBL" id="RAK49312.1"/>
    </source>
</evidence>
<dbReference type="AlphaFoldDB" id="A0A328A475"/>
<dbReference type="NCBIfam" id="TIGR00045">
    <property type="entry name" value="glycerate kinase"/>
    <property type="match status" value="1"/>
</dbReference>
<dbReference type="SUPFAM" id="SSF110738">
    <property type="entry name" value="Glycerate kinase I"/>
    <property type="match status" value="1"/>
</dbReference>
<gene>
    <name evidence="5" type="ORF">BHX94_05730</name>
</gene>
<sequence>MDDKKEGFTMKILIAPDSYKECLSAMRVAECIAKGLQASIPDAEVILRPMADGGEGTVDALIYGLNGKKEEIHTVDMYSRPLTTYYGKLDDTTAVIEVANIIGMEVTRARNPYLASSFGVGDVIRQLIERGYKKVFIGLGGSLTNDGGAGLLEALGLQFLDNKGRILTINGGNLSEIRLIKGHLIPALKEIELHLICDVTNPLTGEHGATYTYGKQKGIEEEEMKAFDESIASFAVKLEQHLNVHCHHIEGAGAAGGIGYGLLCVGAVMHNGAEYIADIVLNDLDLKTFDYIFTGEGKSDFQTQYGKLPVCVANRGNDVGVQSILVAGGLGTNYEALYDHFLSIHAITDGPMSLDDAMDNAERLISNTCRNIGRLLK</sequence>
<dbReference type="Proteomes" id="UP000249579">
    <property type="component" value="Unassembled WGS sequence"/>
</dbReference>
<reference evidence="5 6" key="1">
    <citation type="journal article" date="2018" name="Front. Microbiol.">
        <title>Description and Comparative Genomics of Macrococcus caseolyticus subsp. hominis subsp. nov., Macrococcus goetzii sp. nov., Macrococcus epidermidis sp. nov., and Macrococcus bohemicus sp. nov., Novel Macrococci From Human Clinical Material With Virulence Potential and Suspected Uptake of Foreign DNA by Natural Transformation.</title>
        <authorList>
            <person name="Maslanova I."/>
            <person name="Wertheimer Z."/>
            <person name="Sedlacek I."/>
            <person name="Svec P."/>
            <person name="Indrakova A."/>
            <person name="Kovarovic V."/>
            <person name="Schumann P."/>
            <person name="Sproer C."/>
            <person name="Kralova S."/>
            <person name="Sedo O."/>
            <person name="Kristofova L."/>
            <person name="Vrbovska V."/>
            <person name="Fuzik T."/>
            <person name="Petras P."/>
            <person name="Zdrahal Z."/>
            <person name="Ruzickova V."/>
            <person name="Doskar J."/>
            <person name="Pantucek R."/>
        </authorList>
    </citation>
    <scope>NUCLEOTIDE SEQUENCE [LARGE SCALE GENOMIC DNA]</scope>
    <source>
        <strain evidence="5 6">03/115</strain>
    </source>
</reference>
<comment type="caution">
    <text evidence="5">The sequence shown here is derived from an EMBL/GenBank/DDBJ whole genome shotgun (WGS) entry which is preliminary data.</text>
</comment>
<dbReference type="EMBL" id="PZJG01000003">
    <property type="protein sequence ID" value="RAK49312.1"/>
    <property type="molecule type" value="Genomic_DNA"/>
</dbReference>
<protein>
    <submittedName>
        <fullName evidence="5">Glycerate kinase</fullName>
    </submittedName>
</protein>
<name>A0A328A475_9STAP</name>
<dbReference type="InterPro" id="IPR018193">
    <property type="entry name" value="Glyc_kinase_flavodox-like_fold"/>
</dbReference>
<dbReference type="PIRSF" id="PIRSF006078">
    <property type="entry name" value="GlxK"/>
    <property type="match status" value="1"/>
</dbReference>
<dbReference type="PANTHER" id="PTHR21599:SF0">
    <property type="entry name" value="GLYCERATE KINASE"/>
    <property type="match status" value="1"/>
</dbReference>
<keyword evidence="2 4" id="KW-0808">Transferase</keyword>
<dbReference type="PANTHER" id="PTHR21599">
    <property type="entry name" value="GLYCERATE KINASE"/>
    <property type="match status" value="1"/>
</dbReference>